<reference evidence="3" key="1">
    <citation type="submission" date="2016-06" db="UniProtKB">
        <authorList>
            <consortium name="WormBaseParasite"/>
        </authorList>
    </citation>
    <scope>IDENTIFICATION</scope>
</reference>
<organism evidence="3">
    <name type="scientific">Onchocerca ochengi</name>
    <name type="common">Filarial nematode worm</name>
    <dbReference type="NCBI Taxonomy" id="42157"/>
    <lineage>
        <taxon>Eukaryota</taxon>
        <taxon>Metazoa</taxon>
        <taxon>Ecdysozoa</taxon>
        <taxon>Nematoda</taxon>
        <taxon>Chromadorea</taxon>
        <taxon>Rhabditida</taxon>
        <taxon>Spirurina</taxon>
        <taxon>Spiruromorpha</taxon>
        <taxon>Filarioidea</taxon>
        <taxon>Onchocercidae</taxon>
        <taxon>Onchocerca</taxon>
    </lineage>
</organism>
<protein>
    <submittedName>
        <fullName evidence="3">V-type proton ATPase subunit a</fullName>
    </submittedName>
</protein>
<dbReference type="Proteomes" id="UP000271087">
    <property type="component" value="Unassembled WGS sequence"/>
</dbReference>
<keyword evidence="2" id="KW-1185">Reference proteome</keyword>
<evidence type="ECO:0000313" key="2">
    <source>
        <dbReference type="Proteomes" id="UP000271087"/>
    </source>
</evidence>
<proteinExistence type="predicted"/>
<sequence>LFTCINFTSFAIVHWFPYFTFECFRHIQHDAFAVLAPVGPLRRINEKAHEYSDQVSTAILDVHG</sequence>
<dbReference type="WBParaSite" id="nOo.2.0.1.t13339-RA">
    <property type="protein sequence ID" value="nOo.2.0.1.t13339-RA"/>
    <property type="gene ID" value="nOo.2.0.1.g13339"/>
</dbReference>
<dbReference type="EMBL" id="UYRW01014760">
    <property type="protein sequence ID" value="VDN01208.1"/>
    <property type="molecule type" value="Genomic_DNA"/>
</dbReference>
<evidence type="ECO:0000313" key="3">
    <source>
        <dbReference type="WBParaSite" id="nOo.2.0.1.t13339-RA"/>
    </source>
</evidence>
<evidence type="ECO:0000313" key="1">
    <source>
        <dbReference type="EMBL" id="VDN01208.1"/>
    </source>
</evidence>
<reference evidence="1 2" key="2">
    <citation type="submission" date="2018-08" db="EMBL/GenBank/DDBJ databases">
        <authorList>
            <person name="Laetsch R D."/>
            <person name="Stevens L."/>
            <person name="Kumar S."/>
            <person name="Blaxter L. M."/>
        </authorList>
    </citation>
    <scope>NUCLEOTIDE SEQUENCE [LARGE SCALE GENOMIC DNA]</scope>
</reference>
<dbReference type="OrthoDB" id="20287at2759"/>
<accession>A0A182EYT1</accession>
<gene>
    <name evidence="1" type="ORF">NOO_LOCUS13339</name>
</gene>
<name>A0A182EYT1_ONCOC</name>
<dbReference type="AlphaFoldDB" id="A0A182EYT1"/>